<evidence type="ECO:0000313" key="1">
    <source>
        <dbReference type="EMBL" id="KPV53438.1"/>
    </source>
</evidence>
<accession>A0A0P9D6M2</accession>
<sequence>MEDRPAPEWVRFRVGAPERPPRFAPDCAPFSTMSHVAHREPALTIMREGVLRAGLVFDESRLNTSRIRVTWLSPNYWANGFRYGNVQYTYDWPTLTAGMRAYWVEVIPYRVPACRILLTDRAVDDPVLADLTPYDPTQRDGPWWYDRATNQHYYNGNHTLEIMLERDLPLAACQTIDFVTHHRQMCSVDPGACPDRGLTAARGGAQVIAAMVARGIGAPVGLLTQRDGLAIMPKQALRIVCTQLWSDLYRMGKVCTGEIGPAHASAAALARGLLGAYARAAEGEDVQHLAALFQNKMALIHSCAMVVAEAFDITDRAALEAEEWAAA</sequence>
<name>A0A0P9D6M2_9CHLR</name>
<organism evidence="1 2">
    <name type="scientific">Kouleothrix aurantiaca</name>
    <dbReference type="NCBI Taxonomy" id="186479"/>
    <lineage>
        <taxon>Bacteria</taxon>
        <taxon>Bacillati</taxon>
        <taxon>Chloroflexota</taxon>
        <taxon>Chloroflexia</taxon>
        <taxon>Chloroflexales</taxon>
        <taxon>Roseiflexineae</taxon>
        <taxon>Roseiflexaceae</taxon>
        <taxon>Kouleothrix</taxon>
    </lineage>
</organism>
<dbReference type="EMBL" id="LJCR01000257">
    <property type="protein sequence ID" value="KPV53438.1"/>
    <property type="molecule type" value="Genomic_DNA"/>
</dbReference>
<keyword evidence="2" id="KW-1185">Reference proteome</keyword>
<dbReference type="AlphaFoldDB" id="A0A0P9D6M2"/>
<dbReference type="Proteomes" id="UP000050509">
    <property type="component" value="Unassembled WGS sequence"/>
</dbReference>
<evidence type="ECO:0000313" key="2">
    <source>
        <dbReference type="Proteomes" id="UP000050509"/>
    </source>
</evidence>
<gene>
    <name evidence="1" type="ORF">SE17_09650</name>
</gene>
<reference evidence="1 2" key="1">
    <citation type="submission" date="2015-09" db="EMBL/GenBank/DDBJ databases">
        <title>Draft genome sequence of Kouleothrix aurantiaca JCM 19913.</title>
        <authorList>
            <person name="Hemp J."/>
        </authorList>
    </citation>
    <scope>NUCLEOTIDE SEQUENCE [LARGE SCALE GENOMIC DNA]</scope>
    <source>
        <strain evidence="1 2">COM-B</strain>
    </source>
</reference>
<proteinExistence type="predicted"/>
<protein>
    <submittedName>
        <fullName evidence="1">Uncharacterized protein</fullName>
    </submittedName>
</protein>
<comment type="caution">
    <text evidence="1">The sequence shown here is derived from an EMBL/GenBank/DDBJ whole genome shotgun (WGS) entry which is preliminary data.</text>
</comment>